<dbReference type="AlphaFoldDB" id="A0A8J2JQR0"/>
<evidence type="ECO:0000313" key="1">
    <source>
        <dbReference type="EMBL" id="CAG7722361.1"/>
    </source>
</evidence>
<accession>A0A8J2JQR0</accession>
<reference evidence="1" key="1">
    <citation type="submission" date="2021-06" db="EMBL/GenBank/DDBJ databases">
        <authorList>
            <person name="Hodson N. C."/>
            <person name="Mongue J. A."/>
            <person name="Jaron S. K."/>
        </authorList>
    </citation>
    <scope>NUCLEOTIDE SEQUENCE</scope>
</reference>
<protein>
    <submittedName>
        <fullName evidence="1">Uncharacterized protein</fullName>
    </submittedName>
</protein>
<organism evidence="1 2">
    <name type="scientific">Allacma fusca</name>
    <dbReference type="NCBI Taxonomy" id="39272"/>
    <lineage>
        <taxon>Eukaryota</taxon>
        <taxon>Metazoa</taxon>
        <taxon>Ecdysozoa</taxon>
        <taxon>Arthropoda</taxon>
        <taxon>Hexapoda</taxon>
        <taxon>Collembola</taxon>
        <taxon>Symphypleona</taxon>
        <taxon>Sminthuridae</taxon>
        <taxon>Allacma</taxon>
    </lineage>
</organism>
<dbReference type="EMBL" id="CAJVCH010088546">
    <property type="protein sequence ID" value="CAG7722361.1"/>
    <property type="molecule type" value="Genomic_DNA"/>
</dbReference>
<feature type="non-terminal residue" evidence="1">
    <location>
        <position position="85"/>
    </location>
</feature>
<feature type="non-terminal residue" evidence="1">
    <location>
        <position position="1"/>
    </location>
</feature>
<proteinExistence type="predicted"/>
<name>A0A8J2JQR0_9HEXA</name>
<sequence length="85" mass="8907">VFIDTALSVLNSNNVSVAAVARGFEECPDDKGRTIASVSTSIASSYSCVVEIGNFLDADLIQLQHVWPSGSAPDTPPVIKAGTRE</sequence>
<comment type="caution">
    <text evidence="1">The sequence shown here is derived from an EMBL/GenBank/DDBJ whole genome shotgun (WGS) entry which is preliminary data.</text>
</comment>
<evidence type="ECO:0000313" key="2">
    <source>
        <dbReference type="Proteomes" id="UP000708208"/>
    </source>
</evidence>
<gene>
    <name evidence="1" type="ORF">AFUS01_LOCUS11500</name>
</gene>
<dbReference type="Proteomes" id="UP000708208">
    <property type="component" value="Unassembled WGS sequence"/>
</dbReference>
<keyword evidence="2" id="KW-1185">Reference proteome</keyword>